<feature type="signal peptide" evidence="1">
    <location>
        <begin position="1"/>
        <end position="21"/>
    </location>
</feature>
<proteinExistence type="predicted"/>
<dbReference type="OrthoDB" id="2971753at2"/>
<organism evidence="2 3">
    <name type="scientific">Aquibacillus halophilus</name>
    <dbReference type="NCBI Taxonomy" id="930132"/>
    <lineage>
        <taxon>Bacteria</taxon>
        <taxon>Bacillati</taxon>
        <taxon>Bacillota</taxon>
        <taxon>Bacilli</taxon>
        <taxon>Bacillales</taxon>
        <taxon>Bacillaceae</taxon>
        <taxon>Aquibacillus</taxon>
    </lineage>
</organism>
<keyword evidence="1" id="KW-0732">Signal</keyword>
<evidence type="ECO:0000313" key="2">
    <source>
        <dbReference type="EMBL" id="MRH44950.1"/>
    </source>
</evidence>
<comment type="caution">
    <text evidence="2">The sequence shown here is derived from an EMBL/GenBank/DDBJ whole genome shotgun (WGS) entry which is preliminary data.</text>
</comment>
<accession>A0A6A8DI70</accession>
<dbReference type="Proteomes" id="UP000799092">
    <property type="component" value="Unassembled WGS sequence"/>
</dbReference>
<dbReference type="PROSITE" id="PS51257">
    <property type="entry name" value="PROKAR_LIPOPROTEIN"/>
    <property type="match status" value="1"/>
</dbReference>
<name>A0A6A8DI70_9BACI</name>
<dbReference type="RefSeq" id="WP_153738549.1">
    <property type="nucleotide sequence ID" value="NZ_WJNG01000021.1"/>
</dbReference>
<evidence type="ECO:0000256" key="1">
    <source>
        <dbReference type="SAM" id="SignalP"/>
    </source>
</evidence>
<dbReference type="AlphaFoldDB" id="A0A6A8DI70"/>
<keyword evidence="3" id="KW-1185">Reference proteome</keyword>
<reference evidence="2" key="1">
    <citation type="submission" date="2019-11" db="EMBL/GenBank/DDBJ databases">
        <authorList>
            <person name="Li J."/>
        </authorList>
    </citation>
    <scope>NUCLEOTIDE SEQUENCE</scope>
    <source>
        <strain evidence="2">B6B</strain>
    </source>
</reference>
<evidence type="ECO:0008006" key="4">
    <source>
        <dbReference type="Google" id="ProtNLM"/>
    </source>
</evidence>
<sequence length="166" mass="18977">MKNKLLLFSLTLIILIAGCQSEPIPNGFYSYNIEEVKIAVNTLSFQPEIPQFVPMEVEFLVSDHFTITDTDIEALDVSFYTRDNDLLSIQFIDGNISEPVVESENVKIVNEINGEYVDNSYAKTLYWKEDGITYKMIYRSSTVGEESQDEKVSKEQLLQVARSFHS</sequence>
<feature type="chain" id="PRO_5039107238" description="DUF4367 domain-containing protein" evidence="1">
    <location>
        <begin position="22"/>
        <end position="166"/>
    </location>
</feature>
<protein>
    <recommendedName>
        <fullName evidence="4">DUF4367 domain-containing protein</fullName>
    </recommendedName>
</protein>
<dbReference type="EMBL" id="WJNG01000021">
    <property type="protein sequence ID" value="MRH44950.1"/>
    <property type="molecule type" value="Genomic_DNA"/>
</dbReference>
<gene>
    <name evidence="2" type="ORF">GH741_20100</name>
</gene>
<evidence type="ECO:0000313" key="3">
    <source>
        <dbReference type="Proteomes" id="UP000799092"/>
    </source>
</evidence>